<evidence type="ECO:0000256" key="10">
    <source>
        <dbReference type="SAM" id="Coils"/>
    </source>
</evidence>
<dbReference type="AlphaFoldDB" id="A0A251RS41"/>
<dbReference type="PANTHER" id="PTHR32219:SF24">
    <property type="entry name" value="PROTON PUMP-INTERACTOR"/>
    <property type="match status" value="1"/>
</dbReference>
<dbReference type="GO" id="GO:0005789">
    <property type="term" value="C:endoplasmic reticulum membrane"/>
    <property type="evidence" value="ECO:0007669"/>
    <property type="project" value="UniProtKB-SubCell"/>
</dbReference>
<dbReference type="InParanoid" id="A0A251RS41"/>
<keyword evidence="6" id="KW-1133">Transmembrane helix</keyword>
<evidence type="ECO:0000256" key="5">
    <source>
        <dbReference type="ARBA" id="ARBA00022824"/>
    </source>
</evidence>
<accession>A0A251RS41</accession>
<keyword evidence="12" id="KW-1185">Reference proteome</keyword>
<evidence type="ECO:0000256" key="1">
    <source>
        <dbReference type="ARBA" id="ARBA00004162"/>
    </source>
</evidence>
<dbReference type="Proteomes" id="UP000215914">
    <property type="component" value="Chromosome 17"/>
</dbReference>
<evidence type="ECO:0000313" key="12">
    <source>
        <dbReference type="Proteomes" id="UP000215914"/>
    </source>
</evidence>
<evidence type="ECO:0000256" key="8">
    <source>
        <dbReference type="ARBA" id="ARBA00023136"/>
    </source>
</evidence>
<protein>
    <submittedName>
        <fullName evidence="11">Uncharacterized protein</fullName>
    </submittedName>
</protein>
<evidence type="ECO:0000256" key="3">
    <source>
        <dbReference type="ARBA" id="ARBA00022475"/>
    </source>
</evidence>
<proteinExistence type="inferred from homology"/>
<keyword evidence="5" id="KW-0256">Endoplasmic reticulum</keyword>
<sequence length="324" mass="38566">MLGLILMFRVISGRIRVKSATGYGVRLGIWLTEFVGGGVEERKFARIPRVRIHVHQMKEIEEQYQLLNHERSRINEELAQEKADEEQINQKLTRFSYLDKLIEWKMLEIENIEHWNPDYKLRLGVPFRLASRRTGGKDVKTTVRPDLKHCRKLLVKKGRMDINYLEEVLEEHICSMKSSDMTYTGTLELSDMMECMAQRIQHGNKKRADEMKIFKKISNFLETKESFTEPESHPQWSPGRSKRDTDYNLYRRHHKLSILLEDADTLKREQHERQAKAKRLKAELQYVRKKTNYLNNQLENVDSKILKAYKHRNELRDQKKELVS</sequence>
<comment type="similarity">
    <text evidence="9">Belongs to the plant Proton pump-interactor protein family.</text>
</comment>
<gene>
    <name evidence="11" type="ORF">HannXRQ_Chr17g0553461</name>
</gene>
<organism evidence="11 12">
    <name type="scientific">Helianthus annuus</name>
    <name type="common">Common sunflower</name>
    <dbReference type="NCBI Taxonomy" id="4232"/>
    <lineage>
        <taxon>Eukaryota</taxon>
        <taxon>Viridiplantae</taxon>
        <taxon>Streptophyta</taxon>
        <taxon>Embryophyta</taxon>
        <taxon>Tracheophyta</taxon>
        <taxon>Spermatophyta</taxon>
        <taxon>Magnoliopsida</taxon>
        <taxon>eudicotyledons</taxon>
        <taxon>Gunneridae</taxon>
        <taxon>Pentapetalae</taxon>
        <taxon>asterids</taxon>
        <taxon>campanulids</taxon>
        <taxon>Asterales</taxon>
        <taxon>Asteraceae</taxon>
        <taxon>Asteroideae</taxon>
        <taxon>Heliantheae alliance</taxon>
        <taxon>Heliantheae</taxon>
        <taxon>Helianthus</taxon>
    </lineage>
</organism>
<keyword evidence="8" id="KW-0472">Membrane</keyword>
<evidence type="ECO:0000256" key="7">
    <source>
        <dbReference type="ARBA" id="ARBA00023054"/>
    </source>
</evidence>
<evidence type="ECO:0000256" key="9">
    <source>
        <dbReference type="ARBA" id="ARBA00038080"/>
    </source>
</evidence>
<dbReference type="STRING" id="4232.A0A251RS41"/>
<reference evidence="12" key="1">
    <citation type="journal article" date="2017" name="Nature">
        <title>The sunflower genome provides insights into oil metabolism, flowering and Asterid evolution.</title>
        <authorList>
            <person name="Badouin H."/>
            <person name="Gouzy J."/>
            <person name="Grassa C.J."/>
            <person name="Murat F."/>
            <person name="Staton S.E."/>
            <person name="Cottret L."/>
            <person name="Lelandais-Briere C."/>
            <person name="Owens G.L."/>
            <person name="Carrere S."/>
            <person name="Mayjonade B."/>
            <person name="Legrand L."/>
            <person name="Gill N."/>
            <person name="Kane N.C."/>
            <person name="Bowers J.E."/>
            <person name="Hubner S."/>
            <person name="Bellec A."/>
            <person name="Berard A."/>
            <person name="Berges H."/>
            <person name="Blanchet N."/>
            <person name="Boniface M.C."/>
            <person name="Brunel D."/>
            <person name="Catrice O."/>
            <person name="Chaidir N."/>
            <person name="Claudel C."/>
            <person name="Donnadieu C."/>
            <person name="Faraut T."/>
            <person name="Fievet G."/>
            <person name="Helmstetter N."/>
            <person name="King M."/>
            <person name="Knapp S.J."/>
            <person name="Lai Z."/>
            <person name="Le Paslier M.C."/>
            <person name="Lippi Y."/>
            <person name="Lorenzon L."/>
            <person name="Mandel J.R."/>
            <person name="Marage G."/>
            <person name="Marchand G."/>
            <person name="Marquand E."/>
            <person name="Bret-Mestries E."/>
            <person name="Morien E."/>
            <person name="Nambeesan S."/>
            <person name="Nguyen T."/>
            <person name="Pegot-Espagnet P."/>
            <person name="Pouilly N."/>
            <person name="Raftis F."/>
            <person name="Sallet E."/>
            <person name="Schiex T."/>
            <person name="Thomas J."/>
            <person name="Vandecasteele C."/>
            <person name="Vares D."/>
            <person name="Vear F."/>
            <person name="Vautrin S."/>
            <person name="Crespi M."/>
            <person name="Mangin B."/>
            <person name="Burke J.M."/>
            <person name="Salse J."/>
            <person name="Munos S."/>
            <person name="Vincourt P."/>
            <person name="Rieseberg L.H."/>
            <person name="Langlade N.B."/>
        </authorList>
    </citation>
    <scope>NUCLEOTIDE SEQUENCE [LARGE SCALE GENOMIC DNA]</scope>
    <source>
        <strain evidence="12">cv. SF193</strain>
    </source>
</reference>
<comment type="subcellular location">
    <subcellularLocation>
        <location evidence="1">Cell membrane</location>
        <topology evidence="1">Single-pass membrane protein</topology>
    </subcellularLocation>
    <subcellularLocation>
        <location evidence="2">Endoplasmic reticulum membrane</location>
        <topology evidence="2">Single-pass membrane protein</topology>
    </subcellularLocation>
</comment>
<keyword evidence="3" id="KW-1003">Cell membrane</keyword>
<dbReference type="EMBL" id="CM007906">
    <property type="protein sequence ID" value="OTF86684.1"/>
    <property type="molecule type" value="Genomic_DNA"/>
</dbReference>
<evidence type="ECO:0000256" key="2">
    <source>
        <dbReference type="ARBA" id="ARBA00004389"/>
    </source>
</evidence>
<feature type="coiled-coil region" evidence="10">
    <location>
        <begin position="57"/>
        <end position="91"/>
    </location>
</feature>
<evidence type="ECO:0000313" key="11">
    <source>
        <dbReference type="EMBL" id="OTF86684.1"/>
    </source>
</evidence>
<dbReference type="PANTHER" id="PTHR32219">
    <property type="entry name" value="RNA-BINDING PROTEIN YLMH-RELATED"/>
    <property type="match status" value="1"/>
</dbReference>
<keyword evidence="7 10" id="KW-0175">Coiled coil</keyword>
<dbReference type="InterPro" id="IPR055282">
    <property type="entry name" value="PPI1-4"/>
</dbReference>
<keyword evidence="4" id="KW-0812">Transmembrane</keyword>
<evidence type="ECO:0000256" key="6">
    <source>
        <dbReference type="ARBA" id="ARBA00022989"/>
    </source>
</evidence>
<dbReference type="GO" id="GO:0005886">
    <property type="term" value="C:plasma membrane"/>
    <property type="evidence" value="ECO:0007669"/>
    <property type="project" value="UniProtKB-SubCell"/>
</dbReference>
<name>A0A251RS41_HELAN</name>
<evidence type="ECO:0000256" key="4">
    <source>
        <dbReference type="ARBA" id="ARBA00022692"/>
    </source>
</evidence>